<gene>
    <name evidence="12" type="primary">TFB3</name>
    <name evidence="12" type="ORF">H4219_003675</name>
</gene>
<dbReference type="PROSITE" id="PS50089">
    <property type="entry name" value="ZF_RING_2"/>
    <property type="match status" value="1"/>
</dbReference>
<evidence type="ECO:0000256" key="9">
    <source>
        <dbReference type="PROSITE-ProRule" id="PRU00175"/>
    </source>
</evidence>
<keyword evidence="10" id="KW-0175">Coiled coil</keyword>
<sequence>MASLTAGTNQDIPAYDSEELCPVCQSNRYLNPDMKFLVSSCHHRLCEDCVERIFGSGPAKCPVCQLVIRKGSFYRQLFEDLTVEKEIRVRKRVARTFNKRQNEFKTLRDYNDYLEFIEDLVFNLTYDVNIQETEGIIEEHEKKNRETITKNNSLIEREKMLTQLQLEQEQRNKAVNRKTYLEGLRKEEQAKKSAKSSFINELATSNKDATEIEKKMKEKAEKEKLLNKKISHQQGSSQYGGVGGRGLGSRLSQLHQGLSNGMDVDSDGLMAIDEEQADLERYPEFFDPMYSPYKPISGVNIKPQYQDRYYRAKALKDPVLTVGGYTQNIHSKYLLEAAMSGMLVLPIKESND</sequence>
<evidence type="ECO:0000256" key="5">
    <source>
        <dbReference type="ARBA" id="ARBA00022833"/>
    </source>
</evidence>
<keyword evidence="13" id="KW-1185">Reference proteome</keyword>
<proteinExistence type="predicted"/>
<dbReference type="GO" id="GO:0008270">
    <property type="term" value="F:zinc ion binding"/>
    <property type="evidence" value="ECO:0007669"/>
    <property type="project" value="UniProtKB-KW"/>
</dbReference>
<dbReference type="InterPro" id="IPR004575">
    <property type="entry name" value="MAT1/Tfb3"/>
</dbReference>
<name>A0A9W7ZY71_9FUNG</name>
<dbReference type="Pfam" id="PF06391">
    <property type="entry name" value="MAT1"/>
    <property type="match status" value="1"/>
</dbReference>
<dbReference type="NCBIfam" id="TIGR00570">
    <property type="entry name" value="cdk7"/>
    <property type="match status" value="1"/>
</dbReference>
<dbReference type="GO" id="GO:0061575">
    <property type="term" value="F:cyclin-dependent protein serine/threonine kinase activator activity"/>
    <property type="evidence" value="ECO:0007669"/>
    <property type="project" value="InterPro"/>
</dbReference>
<dbReference type="SMART" id="SM00184">
    <property type="entry name" value="RING"/>
    <property type="match status" value="1"/>
</dbReference>
<organism evidence="12 13">
    <name type="scientific">Mycoemilia scoparia</name>
    <dbReference type="NCBI Taxonomy" id="417184"/>
    <lineage>
        <taxon>Eukaryota</taxon>
        <taxon>Fungi</taxon>
        <taxon>Fungi incertae sedis</taxon>
        <taxon>Zoopagomycota</taxon>
        <taxon>Kickxellomycotina</taxon>
        <taxon>Kickxellomycetes</taxon>
        <taxon>Kickxellales</taxon>
        <taxon>Kickxellaceae</taxon>
        <taxon>Mycoemilia</taxon>
    </lineage>
</organism>
<evidence type="ECO:0000256" key="8">
    <source>
        <dbReference type="ARBA" id="ARBA00033277"/>
    </source>
</evidence>
<dbReference type="GO" id="GO:0006289">
    <property type="term" value="P:nucleotide-excision repair"/>
    <property type="evidence" value="ECO:0007669"/>
    <property type="project" value="InterPro"/>
</dbReference>
<dbReference type="GO" id="GO:0006357">
    <property type="term" value="P:regulation of transcription by RNA polymerase II"/>
    <property type="evidence" value="ECO:0007669"/>
    <property type="project" value="TreeGrafter"/>
</dbReference>
<accession>A0A9W7ZY71</accession>
<dbReference type="InterPro" id="IPR001841">
    <property type="entry name" value="Znf_RING"/>
</dbReference>
<dbReference type="AlphaFoldDB" id="A0A9W7ZY71"/>
<dbReference type="SUPFAM" id="SSF57850">
    <property type="entry name" value="RING/U-box"/>
    <property type="match status" value="1"/>
</dbReference>
<keyword evidence="4 9" id="KW-0863">Zinc-finger</keyword>
<evidence type="ECO:0000256" key="3">
    <source>
        <dbReference type="ARBA" id="ARBA00022723"/>
    </source>
</evidence>
<dbReference type="GO" id="GO:0005675">
    <property type="term" value="C:transcription factor TFIIH holo complex"/>
    <property type="evidence" value="ECO:0007669"/>
    <property type="project" value="InterPro"/>
</dbReference>
<evidence type="ECO:0000256" key="2">
    <source>
        <dbReference type="ARBA" id="ARBA00022257"/>
    </source>
</evidence>
<evidence type="ECO:0000256" key="10">
    <source>
        <dbReference type="SAM" id="Coils"/>
    </source>
</evidence>
<dbReference type="PROSITE" id="PS00518">
    <property type="entry name" value="ZF_RING_1"/>
    <property type="match status" value="1"/>
</dbReference>
<dbReference type="Gene3D" id="3.30.40.10">
    <property type="entry name" value="Zinc/RING finger domain, C3HC4 (zinc finger)"/>
    <property type="match status" value="1"/>
</dbReference>
<feature type="domain" description="RING-type" evidence="11">
    <location>
        <begin position="21"/>
        <end position="65"/>
    </location>
</feature>
<keyword evidence="6" id="KW-0539">Nucleus</keyword>
<dbReference type="InterPro" id="IPR015877">
    <property type="entry name" value="MAT1_centre"/>
</dbReference>
<dbReference type="Proteomes" id="UP001150538">
    <property type="component" value="Unassembled WGS sequence"/>
</dbReference>
<evidence type="ECO:0000256" key="6">
    <source>
        <dbReference type="ARBA" id="ARBA00023242"/>
    </source>
</evidence>
<dbReference type="OrthoDB" id="5963at2759"/>
<comment type="caution">
    <text evidence="12">The sequence shown here is derived from an EMBL/GenBank/DDBJ whole genome shotgun (WGS) entry which is preliminary data.</text>
</comment>
<evidence type="ECO:0000256" key="4">
    <source>
        <dbReference type="ARBA" id="ARBA00022771"/>
    </source>
</evidence>
<feature type="coiled-coil region" evidence="10">
    <location>
        <begin position="130"/>
        <end position="157"/>
    </location>
</feature>
<dbReference type="InterPro" id="IPR013083">
    <property type="entry name" value="Znf_RING/FYVE/PHD"/>
</dbReference>
<dbReference type="EMBL" id="JANBPU010000097">
    <property type="protein sequence ID" value="KAJ1916612.1"/>
    <property type="molecule type" value="Genomic_DNA"/>
</dbReference>
<dbReference type="InterPro" id="IPR017907">
    <property type="entry name" value="Znf_RING_CS"/>
</dbReference>
<dbReference type="Pfam" id="PF17121">
    <property type="entry name" value="zf-C3HC4_5"/>
    <property type="match status" value="1"/>
</dbReference>
<feature type="coiled-coil region" evidence="10">
    <location>
        <begin position="202"/>
        <end position="229"/>
    </location>
</feature>
<evidence type="ECO:0000313" key="12">
    <source>
        <dbReference type="EMBL" id="KAJ1916612.1"/>
    </source>
</evidence>
<reference evidence="12" key="1">
    <citation type="submission" date="2022-07" db="EMBL/GenBank/DDBJ databases">
        <title>Phylogenomic reconstructions and comparative analyses of Kickxellomycotina fungi.</title>
        <authorList>
            <person name="Reynolds N.K."/>
            <person name="Stajich J.E."/>
            <person name="Barry K."/>
            <person name="Grigoriev I.V."/>
            <person name="Crous P."/>
            <person name="Smith M.E."/>
        </authorList>
    </citation>
    <scope>NUCLEOTIDE SEQUENCE</scope>
    <source>
        <strain evidence="12">NBRC 100468</strain>
    </source>
</reference>
<keyword evidence="5" id="KW-0862">Zinc</keyword>
<evidence type="ECO:0000256" key="1">
    <source>
        <dbReference type="ARBA" id="ARBA00004123"/>
    </source>
</evidence>
<dbReference type="PANTHER" id="PTHR12683">
    <property type="entry name" value="CDK-ACTIVATING KINASE ASSEMBLY FACTOR MAT1"/>
    <property type="match status" value="1"/>
</dbReference>
<evidence type="ECO:0000259" key="11">
    <source>
        <dbReference type="PROSITE" id="PS50089"/>
    </source>
</evidence>
<evidence type="ECO:0000313" key="13">
    <source>
        <dbReference type="Proteomes" id="UP001150538"/>
    </source>
</evidence>
<comment type="subcellular location">
    <subcellularLocation>
        <location evidence="1">Nucleus</location>
    </subcellularLocation>
</comment>
<evidence type="ECO:0000256" key="7">
    <source>
        <dbReference type="ARBA" id="ARBA00029873"/>
    </source>
</evidence>
<protein>
    <recommendedName>
        <fullName evidence="2">RNA polymerase II transcription factor B subunit 3</fullName>
    </recommendedName>
    <alternativeName>
        <fullName evidence="8">RNA polymerase II transcription factor B 38 kDa subunit</fullName>
    </alternativeName>
    <alternativeName>
        <fullName evidence="7">RNA polymerase II transcription factor B p38 subunit</fullName>
    </alternativeName>
</protein>
<dbReference type="PANTHER" id="PTHR12683:SF13">
    <property type="entry name" value="CDK-ACTIVATING KINASE ASSEMBLY FACTOR MAT1"/>
    <property type="match status" value="1"/>
</dbReference>
<keyword evidence="3" id="KW-0479">Metal-binding</keyword>